<evidence type="ECO:0000256" key="3">
    <source>
        <dbReference type="ARBA" id="ARBA00022679"/>
    </source>
</evidence>
<accession>A0A2G8RCV0</accession>
<dbReference type="Pfam" id="PF00535">
    <property type="entry name" value="Glycos_transf_2"/>
    <property type="match status" value="1"/>
</dbReference>
<name>A0A2G8RCV0_9RHOB</name>
<dbReference type="Proteomes" id="UP000231259">
    <property type="component" value="Unassembled WGS sequence"/>
</dbReference>
<evidence type="ECO:0000313" key="6">
    <source>
        <dbReference type="Proteomes" id="UP000231259"/>
    </source>
</evidence>
<keyword evidence="6" id="KW-1185">Reference proteome</keyword>
<keyword evidence="2" id="KW-0328">Glycosyltransferase</keyword>
<dbReference type="Gene3D" id="3.90.550.10">
    <property type="entry name" value="Spore Coat Polysaccharide Biosynthesis Protein SpsA, Chain A"/>
    <property type="match status" value="1"/>
</dbReference>
<proteinExistence type="inferred from homology"/>
<dbReference type="InterPro" id="IPR029044">
    <property type="entry name" value="Nucleotide-diphossugar_trans"/>
</dbReference>
<sequence length="285" mass="31166">MAQAAIIIPHFNDIARLLRCLAALMPQVTAEVEVVVADNSSTQPLDPVRAAFPDLRIVTEPRPGAAMARNCGVAHTTAPQLFFLDCDCVPAPDWLAVALAIADRSDVIGGTITVFDETPPPRSGAEAFETVFAFDNRGYIENKGFSVTANLLTRRDVFAAVGPFSSGLSEDLDWCHRATAQGFALIHEDALRVAHPTRSDWTALVRKWRRLTIESWGLQGSGPGARLRWGLRALALPLSVLAHMPKVLASDRLSGAERRSALATLARLRLRRCGWMLWQVLGRQI</sequence>
<comment type="caution">
    <text evidence="5">The sequence shown here is derived from an EMBL/GenBank/DDBJ whole genome shotgun (WGS) entry which is preliminary data.</text>
</comment>
<evidence type="ECO:0000259" key="4">
    <source>
        <dbReference type="Pfam" id="PF00535"/>
    </source>
</evidence>
<evidence type="ECO:0000256" key="2">
    <source>
        <dbReference type="ARBA" id="ARBA00022676"/>
    </source>
</evidence>
<dbReference type="AlphaFoldDB" id="A0A2G8RCV0"/>
<protein>
    <recommendedName>
        <fullName evidence="4">Glycosyltransferase 2-like domain-containing protein</fullName>
    </recommendedName>
</protein>
<dbReference type="PANTHER" id="PTHR43179">
    <property type="entry name" value="RHAMNOSYLTRANSFERASE WBBL"/>
    <property type="match status" value="1"/>
</dbReference>
<evidence type="ECO:0000256" key="1">
    <source>
        <dbReference type="ARBA" id="ARBA00006739"/>
    </source>
</evidence>
<reference evidence="5 6" key="1">
    <citation type="submission" date="2013-09" db="EMBL/GenBank/DDBJ databases">
        <title>Genome sequencing of Phaeobacter antarcticus sp. nov. SM1211.</title>
        <authorList>
            <person name="Zhang X.-Y."/>
            <person name="Liu C."/>
            <person name="Chen X.-L."/>
            <person name="Xie B.-B."/>
            <person name="Qin Q.-L."/>
            <person name="Rong J.-C."/>
            <person name="Zhang Y.-Z."/>
        </authorList>
    </citation>
    <scope>NUCLEOTIDE SEQUENCE [LARGE SCALE GENOMIC DNA]</scope>
    <source>
        <strain evidence="5 6">SM1211</strain>
    </source>
</reference>
<keyword evidence="3" id="KW-0808">Transferase</keyword>
<dbReference type="PANTHER" id="PTHR43179:SF12">
    <property type="entry name" value="GALACTOFURANOSYLTRANSFERASE GLFT2"/>
    <property type="match status" value="1"/>
</dbReference>
<dbReference type="SUPFAM" id="SSF53448">
    <property type="entry name" value="Nucleotide-diphospho-sugar transferases"/>
    <property type="match status" value="1"/>
</dbReference>
<gene>
    <name evidence="5" type="ORF">P775_17320</name>
</gene>
<dbReference type="RefSeq" id="WP_099912005.1">
    <property type="nucleotide sequence ID" value="NZ_AWWI01000118.1"/>
</dbReference>
<dbReference type="CDD" id="cd00761">
    <property type="entry name" value="Glyco_tranf_GTA_type"/>
    <property type="match status" value="1"/>
</dbReference>
<dbReference type="GO" id="GO:0016757">
    <property type="term" value="F:glycosyltransferase activity"/>
    <property type="evidence" value="ECO:0007669"/>
    <property type="project" value="UniProtKB-KW"/>
</dbReference>
<dbReference type="EMBL" id="AWWI01000118">
    <property type="protein sequence ID" value="PIL18928.1"/>
    <property type="molecule type" value="Genomic_DNA"/>
</dbReference>
<evidence type="ECO:0000313" key="5">
    <source>
        <dbReference type="EMBL" id="PIL18928.1"/>
    </source>
</evidence>
<organism evidence="5 6">
    <name type="scientific">Puniceibacterium antarcticum</name>
    <dbReference type="NCBI Taxonomy" id="1206336"/>
    <lineage>
        <taxon>Bacteria</taxon>
        <taxon>Pseudomonadati</taxon>
        <taxon>Pseudomonadota</taxon>
        <taxon>Alphaproteobacteria</taxon>
        <taxon>Rhodobacterales</taxon>
        <taxon>Paracoccaceae</taxon>
        <taxon>Puniceibacterium</taxon>
    </lineage>
</organism>
<comment type="similarity">
    <text evidence="1">Belongs to the glycosyltransferase 2 family.</text>
</comment>
<dbReference type="InterPro" id="IPR001173">
    <property type="entry name" value="Glyco_trans_2-like"/>
</dbReference>
<feature type="domain" description="Glycosyltransferase 2-like" evidence="4">
    <location>
        <begin position="6"/>
        <end position="159"/>
    </location>
</feature>
<dbReference type="OrthoDB" id="6653642at2"/>